<evidence type="ECO:0000256" key="5">
    <source>
        <dbReference type="SAM" id="MobiDB-lite"/>
    </source>
</evidence>
<dbReference type="InParanoid" id="F4X6H4"/>
<dbReference type="PROSITE" id="PS00518">
    <property type="entry name" value="ZF_RING_1"/>
    <property type="match status" value="1"/>
</dbReference>
<dbReference type="EMBL" id="GL888818">
    <property type="protein sequence ID" value="EGI57934.1"/>
    <property type="molecule type" value="Genomic_DNA"/>
</dbReference>
<keyword evidence="8" id="KW-1185">Reference proteome</keyword>
<dbReference type="GO" id="GO:0033768">
    <property type="term" value="C:SUMO-targeted ubiquitin ligase complex"/>
    <property type="evidence" value="ECO:0007669"/>
    <property type="project" value="TreeGrafter"/>
</dbReference>
<accession>F4X6H4</accession>
<dbReference type="AlphaFoldDB" id="F4X6H4"/>
<proteinExistence type="predicted"/>
<dbReference type="Proteomes" id="UP000007755">
    <property type="component" value="Unassembled WGS sequence"/>
</dbReference>
<dbReference type="GO" id="GO:0008270">
    <property type="term" value="F:zinc ion binding"/>
    <property type="evidence" value="ECO:0007669"/>
    <property type="project" value="UniProtKB-KW"/>
</dbReference>
<evidence type="ECO:0000256" key="3">
    <source>
        <dbReference type="ARBA" id="ARBA00022833"/>
    </source>
</evidence>
<keyword evidence="1" id="KW-0479">Metal-binding</keyword>
<evidence type="ECO:0000313" key="7">
    <source>
        <dbReference type="EMBL" id="EGI57934.1"/>
    </source>
</evidence>
<dbReference type="InterPro" id="IPR049627">
    <property type="entry name" value="SLX8"/>
</dbReference>
<evidence type="ECO:0000313" key="8">
    <source>
        <dbReference type="Proteomes" id="UP000007755"/>
    </source>
</evidence>
<feature type="region of interest" description="Disordered" evidence="5">
    <location>
        <begin position="62"/>
        <end position="115"/>
    </location>
</feature>
<dbReference type="PANTHER" id="PTHR47094">
    <property type="entry name" value="ELFLESS, ISOFORM B"/>
    <property type="match status" value="1"/>
</dbReference>
<evidence type="ECO:0000256" key="4">
    <source>
        <dbReference type="PROSITE-ProRule" id="PRU00175"/>
    </source>
</evidence>
<protein>
    <submittedName>
        <fullName evidence="7">Uncharacterized RING finger protein C548.05c</fullName>
    </submittedName>
</protein>
<dbReference type="GO" id="GO:0140082">
    <property type="term" value="F:SUMO-ubiquitin ligase activity"/>
    <property type="evidence" value="ECO:0007669"/>
    <property type="project" value="TreeGrafter"/>
</dbReference>
<evidence type="ECO:0000259" key="6">
    <source>
        <dbReference type="PROSITE" id="PS50089"/>
    </source>
</evidence>
<reference evidence="7" key="1">
    <citation type="submission" date="2011-02" db="EMBL/GenBank/DDBJ databases">
        <title>The genome of the leaf-cutting ant Acromyrmex echinatior suggests key adaptations to social evolution and fungus farming.</title>
        <authorList>
            <person name="Nygaard S."/>
            <person name="Zhang G."/>
        </authorList>
    </citation>
    <scope>NUCLEOTIDE SEQUENCE</scope>
</reference>
<name>F4X6H4_ACREC</name>
<gene>
    <name evidence="7" type="ORF">G5I_14122</name>
</gene>
<evidence type="ECO:0000256" key="1">
    <source>
        <dbReference type="ARBA" id="ARBA00022723"/>
    </source>
</evidence>
<dbReference type="PANTHER" id="PTHR47094:SF1">
    <property type="entry name" value="RING-TYPE E3 UBIQUITIN TRANSFERASE"/>
    <property type="match status" value="1"/>
</dbReference>
<dbReference type="GO" id="GO:0006511">
    <property type="term" value="P:ubiquitin-dependent protein catabolic process"/>
    <property type="evidence" value="ECO:0007669"/>
    <property type="project" value="TreeGrafter"/>
</dbReference>
<dbReference type="GO" id="GO:0032183">
    <property type="term" value="F:SUMO binding"/>
    <property type="evidence" value="ECO:0007669"/>
    <property type="project" value="TreeGrafter"/>
</dbReference>
<dbReference type="SUPFAM" id="SSF57850">
    <property type="entry name" value="RING/U-box"/>
    <property type="match status" value="1"/>
</dbReference>
<organism evidence="8">
    <name type="scientific">Acromyrmex echinatior</name>
    <name type="common">Panamanian leafcutter ant</name>
    <name type="synonym">Acromyrmex octospinosus echinatior</name>
    <dbReference type="NCBI Taxonomy" id="103372"/>
    <lineage>
        <taxon>Eukaryota</taxon>
        <taxon>Metazoa</taxon>
        <taxon>Ecdysozoa</taxon>
        <taxon>Arthropoda</taxon>
        <taxon>Hexapoda</taxon>
        <taxon>Insecta</taxon>
        <taxon>Pterygota</taxon>
        <taxon>Neoptera</taxon>
        <taxon>Endopterygota</taxon>
        <taxon>Hymenoptera</taxon>
        <taxon>Apocrita</taxon>
        <taxon>Aculeata</taxon>
        <taxon>Formicoidea</taxon>
        <taxon>Formicidae</taxon>
        <taxon>Myrmicinae</taxon>
        <taxon>Acromyrmex</taxon>
    </lineage>
</organism>
<dbReference type="Pfam" id="PF13639">
    <property type="entry name" value="zf-RING_2"/>
    <property type="match status" value="1"/>
</dbReference>
<feature type="compositionally biased region" description="Low complexity" evidence="5">
    <location>
        <begin position="78"/>
        <end position="91"/>
    </location>
</feature>
<dbReference type="InterPro" id="IPR001841">
    <property type="entry name" value="Znf_RING"/>
</dbReference>
<feature type="domain" description="RING-type" evidence="6">
    <location>
        <begin position="153"/>
        <end position="194"/>
    </location>
</feature>
<evidence type="ECO:0000256" key="2">
    <source>
        <dbReference type="ARBA" id="ARBA00022771"/>
    </source>
</evidence>
<dbReference type="GO" id="GO:0061630">
    <property type="term" value="F:ubiquitin protein ligase activity"/>
    <property type="evidence" value="ECO:0007669"/>
    <property type="project" value="InterPro"/>
</dbReference>
<dbReference type="Gene3D" id="3.30.40.10">
    <property type="entry name" value="Zinc/RING finger domain, C3HC4 (zinc finger)"/>
    <property type="match status" value="1"/>
</dbReference>
<dbReference type="eggNOG" id="KOG2177">
    <property type="taxonomic scope" value="Eukaryota"/>
</dbReference>
<keyword evidence="2 4" id="KW-0863">Zinc-finger</keyword>
<dbReference type="PROSITE" id="PS50089">
    <property type="entry name" value="ZF_RING_2"/>
    <property type="match status" value="1"/>
</dbReference>
<sequence length="207" mass="23650">MCGYTPTVTDDRIEQRDWLRKPTLRLRLTYIYIHIMEDTNNFMDDSVIDVSPSIDVIDLTKESPSSVRPLRKSRQRNVENVSSSNNVTSNSDQRPIPPIVLGNTQDTQMKSTRKKERVSQATSEVLILDDTIEEDKICYSVQSDIKEPVPLTCPICFEALSSKLKPYTTRCGHLFCLECLQTFLQTAKKCPTCKTTIALKSCTRLYF</sequence>
<dbReference type="InterPro" id="IPR017907">
    <property type="entry name" value="Znf_RING_CS"/>
</dbReference>
<dbReference type="InterPro" id="IPR013083">
    <property type="entry name" value="Znf_RING/FYVE/PHD"/>
</dbReference>
<dbReference type="SMART" id="SM00184">
    <property type="entry name" value="RING"/>
    <property type="match status" value="1"/>
</dbReference>
<dbReference type="OrthoDB" id="9049620at2759"/>
<keyword evidence="3" id="KW-0862">Zinc</keyword>